<dbReference type="InterPro" id="IPR001387">
    <property type="entry name" value="Cro/C1-type_HTH"/>
</dbReference>
<dbReference type="InterPro" id="IPR010982">
    <property type="entry name" value="Lambda_DNA-bd_dom_sf"/>
</dbReference>
<organism evidence="3 4">
    <name type="scientific">Streptomyces halstedii</name>
    <dbReference type="NCBI Taxonomy" id="1944"/>
    <lineage>
        <taxon>Bacteria</taxon>
        <taxon>Bacillati</taxon>
        <taxon>Actinomycetota</taxon>
        <taxon>Actinomycetes</taxon>
        <taxon>Kitasatosporales</taxon>
        <taxon>Streptomycetaceae</taxon>
        <taxon>Streptomyces</taxon>
    </lineage>
</organism>
<proteinExistence type="predicted"/>
<dbReference type="Gene3D" id="1.10.260.40">
    <property type="entry name" value="lambda repressor-like DNA-binding domains"/>
    <property type="match status" value="1"/>
</dbReference>
<dbReference type="InterPro" id="IPR043917">
    <property type="entry name" value="DUF5753"/>
</dbReference>
<dbReference type="Proteomes" id="UP000471293">
    <property type="component" value="Unassembled WGS sequence"/>
</dbReference>
<gene>
    <name evidence="3" type="ORF">G3I29_30990</name>
</gene>
<protein>
    <submittedName>
        <fullName evidence="3">Helix-turn-helix domain-containing protein</fullName>
    </submittedName>
</protein>
<dbReference type="Pfam" id="PF19054">
    <property type="entry name" value="DUF5753"/>
    <property type="match status" value="1"/>
</dbReference>
<dbReference type="CDD" id="cd00093">
    <property type="entry name" value="HTH_XRE"/>
    <property type="match status" value="1"/>
</dbReference>
<evidence type="ECO:0000313" key="4">
    <source>
        <dbReference type="Proteomes" id="UP000471293"/>
    </source>
</evidence>
<comment type="caution">
    <text evidence="3">The sequence shown here is derived from an EMBL/GenBank/DDBJ whole genome shotgun (WGS) entry which is preliminary data.</text>
</comment>
<dbReference type="PROSITE" id="PS50943">
    <property type="entry name" value="HTH_CROC1"/>
    <property type="match status" value="1"/>
</dbReference>
<dbReference type="SMART" id="SM00530">
    <property type="entry name" value="HTH_XRE"/>
    <property type="match status" value="1"/>
</dbReference>
<evidence type="ECO:0000259" key="2">
    <source>
        <dbReference type="PROSITE" id="PS50943"/>
    </source>
</evidence>
<dbReference type="AlphaFoldDB" id="A0A6N9UAV0"/>
<accession>A0A6N9UAV0</accession>
<dbReference type="SUPFAM" id="SSF47413">
    <property type="entry name" value="lambda repressor-like DNA-binding domains"/>
    <property type="match status" value="1"/>
</dbReference>
<evidence type="ECO:0000256" key="1">
    <source>
        <dbReference type="SAM" id="MobiDB-lite"/>
    </source>
</evidence>
<evidence type="ECO:0000313" key="3">
    <source>
        <dbReference type="EMBL" id="NEA19802.1"/>
    </source>
</evidence>
<name>A0A6N9UAV0_STRHA</name>
<sequence>MAVGRVAEVTHRGVGRQTGRQAHQPEGSFVSAPTVRRRQLGRTLRALRESLGLKQEDVSARSSGALNGAKISRIETAKTAASAKDVAVILDALDVRDGELRSSLLKLTREGSRRGWWQSYRSVLSAAYEDLISLESEATQISTWQPSVIPGLLQTGEYARQIIAATAMSAAAEDRVDALVEVRLARQSVLTREDPLTLWAIIGEAALRTQCPEERIMHDQLSRLLRLAERPTITIQVLPSTSAPHVGQMGAYSILGYGAHADLAVVHVESLTSALYVEDRGDVAVYQDAVERLRAAALSTGQSVDMIREIRDSK</sequence>
<dbReference type="EMBL" id="JAAGLQ010000648">
    <property type="protein sequence ID" value="NEA19802.1"/>
    <property type="molecule type" value="Genomic_DNA"/>
</dbReference>
<dbReference type="Pfam" id="PF13560">
    <property type="entry name" value="HTH_31"/>
    <property type="match status" value="1"/>
</dbReference>
<feature type="region of interest" description="Disordered" evidence="1">
    <location>
        <begin position="1"/>
        <end position="30"/>
    </location>
</feature>
<feature type="domain" description="HTH cro/C1-type" evidence="2">
    <location>
        <begin position="44"/>
        <end position="100"/>
    </location>
</feature>
<reference evidence="3 4" key="1">
    <citation type="submission" date="2020-01" db="EMBL/GenBank/DDBJ databases">
        <title>Insect and environment-associated Actinomycetes.</title>
        <authorList>
            <person name="Currrie C."/>
            <person name="Chevrette M."/>
            <person name="Carlson C."/>
            <person name="Stubbendieck R."/>
            <person name="Wendt-Pienkowski E."/>
        </authorList>
    </citation>
    <scope>NUCLEOTIDE SEQUENCE [LARGE SCALE GENOMIC DNA]</scope>
    <source>
        <strain evidence="3 4">SID11342</strain>
    </source>
</reference>
<dbReference type="GO" id="GO:0003677">
    <property type="term" value="F:DNA binding"/>
    <property type="evidence" value="ECO:0007669"/>
    <property type="project" value="InterPro"/>
</dbReference>